<evidence type="ECO:0000259" key="1">
    <source>
        <dbReference type="Pfam" id="PF03496"/>
    </source>
</evidence>
<gene>
    <name evidence="2" type="ORF">IX38_02765</name>
</gene>
<evidence type="ECO:0000313" key="3">
    <source>
        <dbReference type="Proteomes" id="UP000028703"/>
    </source>
</evidence>
<sequence>MEEEAAVRLYTSGYYSGLNRAIRGEITMTEEYKVYKELLNNALKKLPKTSSSTFYRLEKMSPEMVSKEYAIGKTIEKKGFTSSTYDYMSAEEMMFDDAGFNILIKITGKNGKNIEATSKIPAEKEILFKSNTKFIVEEMKPMPSPISPSENIMFIKLIEK</sequence>
<dbReference type="PROSITE" id="PS51996">
    <property type="entry name" value="TR_MART"/>
    <property type="match status" value="1"/>
</dbReference>
<dbReference type="GO" id="GO:0005576">
    <property type="term" value="C:extracellular region"/>
    <property type="evidence" value="ECO:0007669"/>
    <property type="project" value="InterPro"/>
</dbReference>
<proteinExistence type="predicted"/>
<dbReference type="Pfam" id="PF03496">
    <property type="entry name" value="ADPrib_exo_Tox"/>
    <property type="match status" value="1"/>
</dbReference>
<name>A0A085ZYB7_9FLAO</name>
<accession>A0A085ZYB7</accession>
<feature type="domain" description="ADP ribosyltransferase" evidence="1">
    <location>
        <begin position="2"/>
        <end position="141"/>
    </location>
</feature>
<protein>
    <recommendedName>
        <fullName evidence="1">ADP ribosyltransferase domain-containing protein</fullName>
    </recommendedName>
</protein>
<dbReference type="Gene3D" id="3.90.176.10">
    <property type="entry name" value="Toxin ADP-ribosyltransferase, Chain A, domain 1"/>
    <property type="match status" value="1"/>
</dbReference>
<dbReference type="SUPFAM" id="SSF56399">
    <property type="entry name" value="ADP-ribosylation"/>
    <property type="match status" value="1"/>
</dbReference>
<dbReference type="AlphaFoldDB" id="A0A085ZYB7"/>
<keyword evidence="3" id="KW-1185">Reference proteome</keyword>
<dbReference type="Proteomes" id="UP000028703">
    <property type="component" value="Unassembled WGS sequence"/>
</dbReference>
<evidence type="ECO:0000313" key="2">
    <source>
        <dbReference type="EMBL" id="KFF09431.1"/>
    </source>
</evidence>
<organism evidence="2 3">
    <name type="scientific">Chryseobacterium luteum</name>
    <dbReference type="NCBI Taxonomy" id="421531"/>
    <lineage>
        <taxon>Bacteria</taxon>
        <taxon>Pseudomonadati</taxon>
        <taxon>Bacteroidota</taxon>
        <taxon>Flavobacteriia</taxon>
        <taxon>Flavobacteriales</taxon>
        <taxon>Weeksellaceae</taxon>
        <taxon>Chryseobacterium group</taxon>
        <taxon>Chryseobacterium</taxon>
    </lineage>
</organism>
<comment type="caution">
    <text evidence="2">The sequence shown here is derived from an EMBL/GenBank/DDBJ whole genome shotgun (WGS) entry which is preliminary data.</text>
</comment>
<dbReference type="EMBL" id="JPRO01000001">
    <property type="protein sequence ID" value="KFF09431.1"/>
    <property type="molecule type" value="Genomic_DNA"/>
</dbReference>
<reference evidence="2 3" key="1">
    <citation type="submission" date="2014-07" db="EMBL/GenBank/DDBJ databases">
        <title>Genome of Chryseobacterium luteum DSM 18605.</title>
        <authorList>
            <person name="Stropko S.J."/>
            <person name="Pipes S.E."/>
            <person name="Newman J.D."/>
        </authorList>
    </citation>
    <scope>NUCLEOTIDE SEQUENCE [LARGE SCALE GENOMIC DNA]</scope>
    <source>
        <strain evidence="2 3">DSM 18605</strain>
    </source>
</reference>
<dbReference type="InterPro" id="IPR003540">
    <property type="entry name" value="ADP-ribosyltransferase"/>
</dbReference>